<evidence type="ECO:0000313" key="3">
    <source>
        <dbReference type="EMBL" id="KAJ8068736.1"/>
    </source>
</evidence>
<comment type="caution">
    <text evidence="3">The sequence shown here is derived from an EMBL/GenBank/DDBJ whole genome shotgun (WGS) entry which is preliminary data.</text>
</comment>
<proteinExistence type="predicted"/>
<organism evidence="3 4">
    <name type="scientific">Sclerotinia nivalis</name>
    <dbReference type="NCBI Taxonomy" id="352851"/>
    <lineage>
        <taxon>Eukaryota</taxon>
        <taxon>Fungi</taxon>
        <taxon>Dikarya</taxon>
        <taxon>Ascomycota</taxon>
        <taxon>Pezizomycotina</taxon>
        <taxon>Leotiomycetes</taxon>
        <taxon>Helotiales</taxon>
        <taxon>Sclerotiniaceae</taxon>
        <taxon>Sclerotinia</taxon>
    </lineage>
</organism>
<dbReference type="EMBL" id="JAPEIS010000002">
    <property type="protein sequence ID" value="KAJ8068736.1"/>
    <property type="molecule type" value="Genomic_DNA"/>
</dbReference>
<feature type="region of interest" description="Disordered" evidence="1">
    <location>
        <begin position="93"/>
        <end position="114"/>
    </location>
</feature>
<gene>
    <name evidence="3" type="ORF">OCU04_002433</name>
</gene>
<keyword evidence="4" id="KW-1185">Reference proteome</keyword>
<keyword evidence="2" id="KW-0732">Signal</keyword>
<feature type="chain" id="PRO_5040808225" evidence="2">
    <location>
        <begin position="27"/>
        <end position="114"/>
    </location>
</feature>
<name>A0A9X0ATL4_9HELO</name>
<dbReference type="AlphaFoldDB" id="A0A9X0ATL4"/>
<accession>A0A9X0ATL4</accession>
<reference evidence="3" key="1">
    <citation type="submission" date="2022-11" db="EMBL/GenBank/DDBJ databases">
        <title>Genome Resource of Sclerotinia nivalis Strain SnTB1, a Plant Pathogen Isolated from American Ginseng.</title>
        <authorList>
            <person name="Fan S."/>
        </authorList>
    </citation>
    <scope>NUCLEOTIDE SEQUENCE</scope>
    <source>
        <strain evidence="3">SnTB1</strain>
    </source>
</reference>
<protein>
    <submittedName>
        <fullName evidence="3">Uncharacterized protein</fullName>
    </submittedName>
</protein>
<feature type="signal peptide" evidence="2">
    <location>
        <begin position="1"/>
        <end position="26"/>
    </location>
</feature>
<dbReference type="OrthoDB" id="10357702at2759"/>
<evidence type="ECO:0000313" key="4">
    <source>
        <dbReference type="Proteomes" id="UP001152300"/>
    </source>
</evidence>
<evidence type="ECO:0000256" key="2">
    <source>
        <dbReference type="SAM" id="SignalP"/>
    </source>
</evidence>
<evidence type="ECO:0000256" key="1">
    <source>
        <dbReference type="SAM" id="MobiDB-lite"/>
    </source>
</evidence>
<dbReference type="Proteomes" id="UP001152300">
    <property type="component" value="Unassembled WGS sequence"/>
</dbReference>
<sequence length="114" mass="12544">MFIACADPFTVALIQLFLVLFRPSSGCLVVYGAQDPSTRSELVAAFNLEEAPPDNRKTSPKQRKDAREANIFVSYINLVGVGYNIQDDEDSREQFSGRGKLGFGKKGVLDRDGV</sequence>